<dbReference type="AlphaFoldDB" id="A0AAW1RTE7"/>
<dbReference type="EMBL" id="JALJOS010000007">
    <property type="protein sequence ID" value="KAK9836441.1"/>
    <property type="molecule type" value="Genomic_DNA"/>
</dbReference>
<feature type="compositionally biased region" description="Low complexity" evidence="1">
    <location>
        <begin position="191"/>
        <end position="211"/>
    </location>
</feature>
<name>A0AAW1RTE7_9CHLO</name>
<gene>
    <name evidence="2" type="ORF">WJX74_000647</name>
</gene>
<dbReference type="Proteomes" id="UP001438707">
    <property type="component" value="Unassembled WGS sequence"/>
</dbReference>
<feature type="region of interest" description="Disordered" evidence="1">
    <location>
        <begin position="123"/>
        <end position="211"/>
    </location>
</feature>
<feature type="region of interest" description="Disordered" evidence="1">
    <location>
        <begin position="48"/>
        <end position="74"/>
    </location>
</feature>
<feature type="region of interest" description="Disordered" evidence="1">
    <location>
        <begin position="428"/>
        <end position="453"/>
    </location>
</feature>
<feature type="region of interest" description="Disordered" evidence="1">
    <location>
        <begin position="1192"/>
        <end position="1274"/>
    </location>
</feature>
<comment type="caution">
    <text evidence="2">The sequence shown here is derived from an EMBL/GenBank/DDBJ whole genome shotgun (WGS) entry which is preliminary data.</text>
</comment>
<organism evidence="2 3">
    <name type="scientific">Apatococcus lobatus</name>
    <dbReference type="NCBI Taxonomy" id="904363"/>
    <lineage>
        <taxon>Eukaryota</taxon>
        <taxon>Viridiplantae</taxon>
        <taxon>Chlorophyta</taxon>
        <taxon>core chlorophytes</taxon>
        <taxon>Trebouxiophyceae</taxon>
        <taxon>Chlorellales</taxon>
        <taxon>Chlorellaceae</taxon>
        <taxon>Apatococcus</taxon>
    </lineage>
</organism>
<evidence type="ECO:0000313" key="2">
    <source>
        <dbReference type="EMBL" id="KAK9836441.1"/>
    </source>
</evidence>
<protein>
    <submittedName>
        <fullName evidence="2">Uncharacterized protein</fullName>
    </submittedName>
</protein>
<proteinExistence type="predicted"/>
<sequence>MTSAQHRRQTRSASCIGRPAAEVFKGRYILRGTPIRAALMDRGLVGTEAPAPKRHRPLQQPSGGPDQPTDTRRAAQWCPGLDCTDQQPLPQRPELAELAKTLTAGLAGLQKYLHGQSFKGVDIPPDAQSALPPLGPRSSLGQQTLEPSSNHRKRSRPRSPAAGQSTGARQRRSPRQLSLLQAPCQPPPMQPSSAVAADPSPASVQPASSQQLKQSCFLGHLPPATLLSQSESPTAGYQSSFPEQTELLNRKATLPISSRPSRQPAAATEKAPSGALLEWMHKMDVKLQKAEAHIEEQGAMLQAMHSHRVSNDLQTAASSRTHQHMPLGTAEKTQAGGSKSQVVLPVPLATIQAAMHNVLDKKLWPLEALMEQAVGSHGDMGEVLHRLEMLHDLPRAGILTMHALGQLFEVVQHLKAAQRTGRIRLSKQEASKPACANSQFGNPTNVQEGSSEKGIPADACVQHTAGTGLDGSDGSMCPSSSPTWATTIPDGCKDDVAVGNAQALPMALEPLRRPTDSINPTSAMAVAARQDFQTAEGDCDEMSRIMTGCDGNDVHDEALLDQTDDQDAQPAPRRQQFNSIKTLKPAARVLQAGVHPLRETAMCLPKIHGGISSELTPPAPQVIIPQAGAFDWLEFPDWGATPEHDDEPKFCGSDEQSAHLHIGKSHAARDTTPHSPQRATAQAAIPMVKAFQACMTDAANACIEHTAGDDLQSRMCLEASAAAPETAHHQYLKNVQHLTTAAHEPSIVNASAAVIVASSGLQQYSQQVLMQQHRPMEDTANGISGSLPLQPAVACRLPSNNVQGKAAQGTCQQISLPCQHASGYVLPAHGSGHLHDQASAISTLSLQHSLLAAADTRAMPTCKLPVNRKRALVPSLDPLQMNTGHPPGLHGAGANEEAAINRRPLQREVTSQQFPEQEARKGPHTGACKVGMAGWQDQRLVNEVHGQQPAAMAADAVLPMSDADQQTAKKLSAERIKSAADVDSISLSPATAPMQPVGIPGGYAAQPELQPACSSAPGTLYVTATKKIAIEHQPDSMNAAGRTEQAPVSILTSSQDGSRSSNGPMADNLPPHSRQPPNLLVMRMSEAASLEYLPDSNPEDGMSVGCERPQCVVDKEMAVDVPNLPEAAGPSGSQHEAVIDACDLATTAKGQAFSHEALRKECNPFAGMNDEPHNVALPASLMIADRVKQRAARATTGMHHAGPARNQRRRGSYNDVEAATSSLKGATKSCCRGAAGDSKQRSFSSPAASLPLRTVNNRGPDSPDLSNSSCSRSF</sequence>
<feature type="compositionally biased region" description="Polar residues" evidence="1">
    <location>
        <begin position="1050"/>
        <end position="1063"/>
    </location>
</feature>
<keyword evidence="3" id="KW-1185">Reference proteome</keyword>
<reference evidence="2 3" key="1">
    <citation type="journal article" date="2024" name="Nat. Commun.">
        <title>Phylogenomics reveals the evolutionary origins of lichenization in chlorophyte algae.</title>
        <authorList>
            <person name="Puginier C."/>
            <person name="Libourel C."/>
            <person name="Otte J."/>
            <person name="Skaloud P."/>
            <person name="Haon M."/>
            <person name="Grisel S."/>
            <person name="Petersen M."/>
            <person name="Berrin J.G."/>
            <person name="Delaux P.M."/>
            <person name="Dal Grande F."/>
            <person name="Keller J."/>
        </authorList>
    </citation>
    <scope>NUCLEOTIDE SEQUENCE [LARGE SCALE GENOMIC DNA]</scope>
    <source>
        <strain evidence="2 3">SAG 2145</strain>
    </source>
</reference>
<evidence type="ECO:0000256" key="1">
    <source>
        <dbReference type="SAM" id="MobiDB-lite"/>
    </source>
</evidence>
<feature type="compositionally biased region" description="Polar residues" evidence="1">
    <location>
        <begin position="139"/>
        <end position="148"/>
    </location>
</feature>
<evidence type="ECO:0000313" key="3">
    <source>
        <dbReference type="Proteomes" id="UP001438707"/>
    </source>
</evidence>
<accession>A0AAW1RTE7</accession>
<feature type="region of interest" description="Disordered" evidence="1">
    <location>
        <begin position="654"/>
        <end position="680"/>
    </location>
</feature>
<feature type="region of interest" description="Disordered" evidence="1">
    <location>
        <begin position="1037"/>
        <end position="1077"/>
    </location>
</feature>
<feature type="compositionally biased region" description="Polar residues" evidence="1">
    <location>
        <begin position="436"/>
        <end position="449"/>
    </location>
</feature>
<feature type="compositionally biased region" description="Polar residues" evidence="1">
    <location>
        <begin position="1254"/>
        <end position="1274"/>
    </location>
</feature>